<dbReference type="InterPro" id="IPR036097">
    <property type="entry name" value="HisK_dim/P_sf"/>
</dbReference>
<keyword evidence="8 14" id="KW-0418">Kinase</keyword>
<name>A0A0R2MSY8_9LACO</name>
<evidence type="ECO:0000256" key="9">
    <source>
        <dbReference type="ARBA" id="ARBA00022989"/>
    </source>
</evidence>
<evidence type="ECO:0000256" key="6">
    <source>
        <dbReference type="ARBA" id="ARBA00022679"/>
    </source>
</evidence>
<comment type="subcellular location">
    <subcellularLocation>
        <location evidence="2">Cell membrane</location>
        <topology evidence="2">Multi-pass membrane protein</topology>
    </subcellularLocation>
</comment>
<organism evidence="14 15">
    <name type="scientific">Lacticaseibacillus saniviri JCM 17471 = DSM 24301</name>
    <dbReference type="NCBI Taxonomy" id="1293598"/>
    <lineage>
        <taxon>Bacteria</taxon>
        <taxon>Bacillati</taxon>
        <taxon>Bacillota</taxon>
        <taxon>Bacilli</taxon>
        <taxon>Lactobacillales</taxon>
        <taxon>Lactobacillaceae</taxon>
        <taxon>Lacticaseibacillus</taxon>
    </lineage>
</organism>
<dbReference type="EC" id="2.7.13.3" evidence="3"/>
<keyword evidence="15" id="KW-1185">Reference proteome</keyword>
<dbReference type="PROSITE" id="PS50109">
    <property type="entry name" value="HIS_KIN"/>
    <property type="match status" value="1"/>
</dbReference>
<feature type="domain" description="Histidine kinase" evidence="13">
    <location>
        <begin position="127"/>
        <end position="337"/>
    </location>
</feature>
<dbReference type="Pfam" id="PF02518">
    <property type="entry name" value="HATPase_c"/>
    <property type="match status" value="1"/>
</dbReference>
<dbReference type="InterPro" id="IPR003661">
    <property type="entry name" value="HisK_dim/P_dom"/>
</dbReference>
<dbReference type="InterPro" id="IPR050351">
    <property type="entry name" value="BphY/WalK/GraS-like"/>
</dbReference>
<evidence type="ECO:0000256" key="1">
    <source>
        <dbReference type="ARBA" id="ARBA00000085"/>
    </source>
</evidence>
<reference evidence="14 15" key="1">
    <citation type="journal article" date="2015" name="Genome Announc.">
        <title>Expanding the biotechnology potential of lactobacilli through comparative genomics of 213 strains and associated genera.</title>
        <authorList>
            <person name="Sun Z."/>
            <person name="Harris H.M."/>
            <person name="McCann A."/>
            <person name="Guo C."/>
            <person name="Argimon S."/>
            <person name="Zhang W."/>
            <person name="Yang X."/>
            <person name="Jeffery I.B."/>
            <person name="Cooney J.C."/>
            <person name="Kagawa T.F."/>
            <person name="Liu W."/>
            <person name="Song Y."/>
            <person name="Salvetti E."/>
            <person name="Wrobel A."/>
            <person name="Rasinkangas P."/>
            <person name="Parkhill J."/>
            <person name="Rea M.C."/>
            <person name="O'Sullivan O."/>
            <person name="Ritari J."/>
            <person name="Douillard F.P."/>
            <person name="Paul Ross R."/>
            <person name="Yang R."/>
            <person name="Briner A.E."/>
            <person name="Felis G.E."/>
            <person name="de Vos W.M."/>
            <person name="Barrangou R."/>
            <person name="Klaenhammer T.R."/>
            <person name="Caufield P.W."/>
            <person name="Cui Y."/>
            <person name="Zhang H."/>
            <person name="O'Toole P.W."/>
        </authorList>
    </citation>
    <scope>NUCLEOTIDE SEQUENCE [LARGE SCALE GENOMIC DNA]</scope>
    <source>
        <strain evidence="14 15">DSM 24301</strain>
    </source>
</reference>
<keyword evidence="6" id="KW-0808">Transferase</keyword>
<evidence type="ECO:0000256" key="2">
    <source>
        <dbReference type="ARBA" id="ARBA00004651"/>
    </source>
</evidence>
<evidence type="ECO:0000256" key="5">
    <source>
        <dbReference type="ARBA" id="ARBA00022553"/>
    </source>
</evidence>
<evidence type="ECO:0000256" key="7">
    <source>
        <dbReference type="ARBA" id="ARBA00022692"/>
    </source>
</evidence>
<dbReference type="Gene3D" id="3.30.565.10">
    <property type="entry name" value="Histidine kinase-like ATPase, C-terminal domain"/>
    <property type="match status" value="1"/>
</dbReference>
<dbReference type="GO" id="GO:0016036">
    <property type="term" value="P:cellular response to phosphate starvation"/>
    <property type="evidence" value="ECO:0007669"/>
    <property type="project" value="TreeGrafter"/>
</dbReference>
<evidence type="ECO:0000256" key="8">
    <source>
        <dbReference type="ARBA" id="ARBA00022777"/>
    </source>
</evidence>
<accession>A0A0R2MSY8</accession>
<dbReference type="SUPFAM" id="SSF55874">
    <property type="entry name" value="ATPase domain of HSP90 chaperone/DNA topoisomerase II/histidine kinase"/>
    <property type="match status" value="1"/>
</dbReference>
<dbReference type="InterPro" id="IPR036890">
    <property type="entry name" value="HATPase_C_sf"/>
</dbReference>
<comment type="caution">
    <text evidence="14">The sequence shown here is derived from an EMBL/GenBank/DDBJ whole genome shotgun (WGS) entry which is preliminary data.</text>
</comment>
<evidence type="ECO:0000256" key="11">
    <source>
        <dbReference type="ARBA" id="ARBA00023136"/>
    </source>
</evidence>
<sequence length="351" mass="40248">MPFRIFLKAHIANSLFFLLALFVFDLILWLDPLHQIQLNTVLYVSLIVILMGMVALVWRYQKTNAWLKEVAARRDDPEQALDWPLLPTDDPEQAVVANAFNSVLKAHHDQLERLLNEQQDQKAFIDSWVHEIKVPLAAGDLLVDSLDGQIPESTFEQLTLQLDRISFYVDQVLYYSRLDSFSHDYLLQEYPLKQIINDVVVSLRNQFISNQIQFELRGEDQTVLTDQKWLRFILSQIMVNSLKYTDPGGKIIVTLSDQNNEVQLAVSDTGIGIAPDELHRVFDKGFTGQNGRNANQKATGLGLYLADRLGQKLNHQLTIESELRHGTTVIIHFPYLSYYQDTGVSLTHSRQ</sequence>
<evidence type="ECO:0000256" key="10">
    <source>
        <dbReference type="ARBA" id="ARBA00023012"/>
    </source>
</evidence>
<keyword evidence="10" id="KW-0902">Two-component regulatory system</keyword>
<dbReference type="GO" id="GO:0005886">
    <property type="term" value="C:plasma membrane"/>
    <property type="evidence" value="ECO:0007669"/>
    <property type="project" value="UniProtKB-SubCell"/>
</dbReference>
<evidence type="ECO:0000256" key="12">
    <source>
        <dbReference type="SAM" id="Phobius"/>
    </source>
</evidence>
<dbReference type="PRINTS" id="PR00344">
    <property type="entry name" value="BCTRLSENSOR"/>
</dbReference>
<evidence type="ECO:0000259" key="13">
    <source>
        <dbReference type="PROSITE" id="PS50109"/>
    </source>
</evidence>
<feature type="transmembrane region" description="Helical" evidence="12">
    <location>
        <begin position="36"/>
        <end position="58"/>
    </location>
</feature>
<keyword evidence="9 12" id="KW-1133">Transmembrane helix</keyword>
<dbReference type="SMART" id="SM00388">
    <property type="entry name" value="HisKA"/>
    <property type="match status" value="1"/>
</dbReference>
<dbReference type="Proteomes" id="UP000050969">
    <property type="component" value="Unassembled WGS sequence"/>
</dbReference>
<dbReference type="InterPro" id="IPR003594">
    <property type="entry name" value="HATPase_dom"/>
</dbReference>
<dbReference type="EMBL" id="JQCE01000034">
    <property type="protein sequence ID" value="KRO16695.1"/>
    <property type="molecule type" value="Genomic_DNA"/>
</dbReference>
<evidence type="ECO:0000256" key="4">
    <source>
        <dbReference type="ARBA" id="ARBA00022475"/>
    </source>
</evidence>
<evidence type="ECO:0000313" key="15">
    <source>
        <dbReference type="Proteomes" id="UP000050969"/>
    </source>
</evidence>
<feature type="transmembrane region" description="Helical" evidence="12">
    <location>
        <begin position="12"/>
        <end position="30"/>
    </location>
</feature>
<dbReference type="GO" id="GO:0004721">
    <property type="term" value="F:phosphoprotein phosphatase activity"/>
    <property type="evidence" value="ECO:0007669"/>
    <property type="project" value="TreeGrafter"/>
</dbReference>
<dbReference type="SMART" id="SM00387">
    <property type="entry name" value="HATPase_c"/>
    <property type="match status" value="1"/>
</dbReference>
<keyword evidence="5" id="KW-0597">Phosphoprotein</keyword>
<dbReference type="InterPro" id="IPR005467">
    <property type="entry name" value="His_kinase_dom"/>
</dbReference>
<protein>
    <recommendedName>
        <fullName evidence="3">histidine kinase</fullName>
        <ecNumber evidence="3">2.7.13.3</ecNumber>
    </recommendedName>
</protein>
<dbReference type="InterPro" id="IPR004358">
    <property type="entry name" value="Sig_transdc_His_kin-like_C"/>
</dbReference>
<keyword evidence="11 12" id="KW-0472">Membrane</keyword>
<gene>
    <name evidence="14" type="ORF">IV56_GL000969</name>
</gene>
<dbReference type="STRING" id="1293598.IV56_GL000969"/>
<dbReference type="PATRIC" id="fig|1293598.4.peg.1019"/>
<comment type="catalytic activity">
    <reaction evidence="1">
        <text>ATP + protein L-histidine = ADP + protein N-phospho-L-histidine.</text>
        <dbReference type="EC" id="2.7.13.3"/>
    </reaction>
</comment>
<keyword evidence="4" id="KW-1003">Cell membrane</keyword>
<evidence type="ECO:0000313" key="14">
    <source>
        <dbReference type="EMBL" id="KRO16695.1"/>
    </source>
</evidence>
<dbReference type="SUPFAM" id="SSF47384">
    <property type="entry name" value="Homodimeric domain of signal transducing histidine kinase"/>
    <property type="match status" value="1"/>
</dbReference>
<proteinExistence type="predicted"/>
<keyword evidence="7 12" id="KW-0812">Transmembrane</keyword>
<dbReference type="RefSeq" id="WP_056992911.1">
    <property type="nucleotide sequence ID" value="NZ_JQCE01000034.1"/>
</dbReference>
<dbReference type="PANTHER" id="PTHR45453:SF2">
    <property type="entry name" value="HISTIDINE KINASE"/>
    <property type="match status" value="1"/>
</dbReference>
<evidence type="ECO:0000256" key="3">
    <source>
        <dbReference type="ARBA" id="ARBA00012438"/>
    </source>
</evidence>
<dbReference type="AlphaFoldDB" id="A0A0R2MSY8"/>
<dbReference type="PANTHER" id="PTHR45453">
    <property type="entry name" value="PHOSPHATE REGULON SENSOR PROTEIN PHOR"/>
    <property type="match status" value="1"/>
</dbReference>
<dbReference type="GO" id="GO:0000155">
    <property type="term" value="F:phosphorelay sensor kinase activity"/>
    <property type="evidence" value="ECO:0007669"/>
    <property type="project" value="InterPro"/>
</dbReference>